<reference evidence="1" key="1">
    <citation type="submission" date="2020-10" db="EMBL/GenBank/DDBJ databases">
        <title>Taxonomic study of unclassified bacteria belonging to the class Ktedonobacteria.</title>
        <authorList>
            <person name="Yabe S."/>
            <person name="Wang C.M."/>
            <person name="Zheng Y."/>
            <person name="Sakai Y."/>
            <person name="Cavaletti L."/>
            <person name="Monciardini P."/>
            <person name="Donadio S."/>
        </authorList>
    </citation>
    <scope>NUCLEOTIDE SEQUENCE</scope>
    <source>
        <strain evidence="1">ID150040</strain>
    </source>
</reference>
<accession>A0A8J3IX33</accession>
<organism evidence="1 2">
    <name type="scientific">Reticulibacter mediterranei</name>
    <dbReference type="NCBI Taxonomy" id="2778369"/>
    <lineage>
        <taxon>Bacteria</taxon>
        <taxon>Bacillati</taxon>
        <taxon>Chloroflexota</taxon>
        <taxon>Ktedonobacteria</taxon>
        <taxon>Ktedonobacterales</taxon>
        <taxon>Reticulibacteraceae</taxon>
        <taxon>Reticulibacter</taxon>
    </lineage>
</organism>
<dbReference type="Pfam" id="PF13384">
    <property type="entry name" value="HTH_23"/>
    <property type="match status" value="1"/>
</dbReference>
<gene>
    <name evidence="1" type="ORF">KSF_101330</name>
</gene>
<dbReference type="RefSeq" id="WP_236065265.1">
    <property type="nucleotide sequence ID" value="NZ_BNJK01000002.1"/>
</dbReference>
<proteinExistence type="predicted"/>
<dbReference type="EMBL" id="BNJK01000002">
    <property type="protein sequence ID" value="GHP00086.1"/>
    <property type="molecule type" value="Genomic_DNA"/>
</dbReference>
<comment type="caution">
    <text evidence="1">The sequence shown here is derived from an EMBL/GenBank/DDBJ whole genome shotgun (WGS) entry which is preliminary data.</text>
</comment>
<evidence type="ECO:0000313" key="1">
    <source>
        <dbReference type="EMBL" id="GHP00086.1"/>
    </source>
</evidence>
<evidence type="ECO:0000313" key="2">
    <source>
        <dbReference type="Proteomes" id="UP000597444"/>
    </source>
</evidence>
<name>A0A8J3IX33_9CHLR</name>
<keyword evidence="2" id="KW-1185">Reference proteome</keyword>
<sequence length="185" mass="21514">MAVPEKVAQERQARHRQQVKLHKQIWKLYRQGYHKEQIAQLVGVSSSTVCRTLERETPPPPRRRSRSSSIVDPYLSYLALRWNQGCHNVARLYEEIVAQGYTGTQRTLQMRLHPFRRQVARPVSKQTVIWDKPPSSRGVALMMVRPAQSRTREQVAYLDQLIQSNETIAVVFKLAQDFGRHLTKT</sequence>
<evidence type="ECO:0008006" key="3">
    <source>
        <dbReference type="Google" id="ProtNLM"/>
    </source>
</evidence>
<dbReference type="AlphaFoldDB" id="A0A8J3IX33"/>
<dbReference type="Proteomes" id="UP000597444">
    <property type="component" value="Unassembled WGS sequence"/>
</dbReference>
<dbReference type="Gene3D" id="1.10.10.60">
    <property type="entry name" value="Homeodomain-like"/>
    <property type="match status" value="1"/>
</dbReference>
<protein>
    <recommendedName>
        <fullName evidence="3">IS21 family transposase</fullName>
    </recommendedName>
</protein>